<name>A0A0G1XTN8_9BACT</name>
<keyword evidence="2" id="KW-0812">Transmembrane</keyword>
<dbReference type="Proteomes" id="UP000034119">
    <property type="component" value="Unassembled WGS sequence"/>
</dbReference>
<proteinExistence type="predicted"/>
<comment type="caution">
    <text evidence="4">The sequence shown here is derived from an EMBL/GenBank/DDBJ whole genome shotgun (WGS) entry which is preliminary data.</text>
</comment>
<accession>A0A0G1XTN8</accession>
<dbReference type="Pfam" id="PF04865">
    <property type="entry name" value="Baseplate_J"/>
    <property type="match status" value="1"/>
</dbReference>
<protein>
    <recommendedName>
        <fullName evidence="3">Baseplate protein J-like barrel domain-containing protein</fullName>
    </recommendedName>
</protein>
<feature type="transmembrane region" description="Helical" evidence="2">
    <location>
        <begin position="95"/>
        <end position="117"/>
    </location>
</feature>
<evidence type="ECO:0000256" key="1">
    <source>
        <dbReference type="SAM" id="MobiDB-lite"/>
    </source>
</evidence>
<organism evidence="4 5">
    <name type="scientific">candidate division CPR1 bacterium GW2011_GWC1_49_13</name>
    <dbReference type="NCBI Taxonomy" id="1618342"/>
    <lineage>
        <taxon>Bacteria</taxon>
        <taxon>candidate division CPR1</taxon>
    </lineage>
</organism>
<dbReference type="EMBL" id="LCPW01000005">
    <property type="protein sequence ID" value="KKW05952.1"/>
    <property type="molecule type" value="Genomic_DNA"/>
</dbReference>
<feature type="domain" description="Baseplate protein J-like barrel" evidence="3">
    <location>
        <begin position="183"/>
        <end position="269"/>
    </location>
</feature>
<feature type="region of interest" description="Disordered" evidence="1">
    <location>
        <begin position="148"/>
        <end position="174"/>
    </location>
</feature>
<keyword evidence="2" id="KW-0472">Membrane</keyword>
<keyword evidence="2" id="KW-1133">Transmembrane helix</keyword>
<dbReference type="AlphaFoldDB" id="A0A0G1XTN8"/>
<evidence type="ECO:0000313" key="5">
    <source>
        <dbReference type="Proteomes" id="UP000034119"/>
    </source>
</evidence>
<evidence type="ECO:0000313" key="4">
    <source>
        <dbReference type="EMBL" id="KKW05952.1"/>
    </source>
</evidence>
<reference evidence="4 5" key="1">
    <citation type="journal article" date="2015" name="Nature">
        <title>rRNA introns, odd ribosomes, and small enigmatic genomes across a large radiation of phyla.</title>
        <authorList>
            <person name="Brown C.T."/>
            <person name="Hug L.A."/>
            <person name="Thomas B.C."/>
            <person name="Sharon I."/>
            <person name="Castelle C.J."/>
            <person name="Singh A."/>
            <person name="Wilkins M.J."/>
            <person name="Williams K.H."/>
            <person name="Banfield J.F."/>
        </authorList>
    </citation>
    <scope>NUCLEOTIDE SEQUENCE [LARGE SCALE GENOMIC DNA]</scope>
</reference>
<sequence length="476" mass="50985">MSLYEMMEKILGAEDGAKVEIPEENFNLLMLKILKAKARKENRQLNLVTAGNKGRTLVRQIGEKEEDLPQGEKAALPIKVKKKFTLPKLGKIGRFALFALAGLITLGGIAYWFLYYFPRAEINLSLRPIPLIKEIAVVADTEAEEVDGDKGVIPGKTRSVEESGEKSTAATGTATVGEKATGTITFTSTVNQSCGQGTKVKENDSGLIFLTDAALTFSSAPEDKDVAVTAEKIGPTYNLASGKTFTVVSGCSIGGLSIVGVNSAAFTGGTSQQVKIVSSTDRSKLLTELKKELTDKAKEELTATGDEVIIASALKVEVTKQDYSHAVGEQADSVSLSLTVKVTTISYLGADIQNLISQVIGELVPEGFTLFAGETEIEPLDPTLTAARLRFTAKITAQVVPEVDVEKIKAELATRSIPSAEEYLSGVGEITGYEISLFPNLPASLQRIPRNVNRIKINLVTELPEGGEEETNETTP</sequence>
<dbReference type="STRING" id="1618342.UY40_C0005G0010"/>
<evidence type="ECO:0000256" key="2">
    <source>
        <dbReference type="SAM" id="Phobius"/>
    </source>
</evidence>
<gene>
    <name evidence="4" type="ORF">UY40_C0005G0010</name>
</gene>
<dbReference type="InterPro" id="IPR006949">
    <property type="entry name" value="Barrel_Baseplate_J-like"/>
</dbReference>
<evidence type="ECO:0000259" key="3">
    <source>
        <dbReference type="Pfam" id="PF04865"/>
    </source>
</evidence>